<feature type="domain" description="PHD-type" evidence="17">
    <location>
        <begin position="403"/>
        <end position="453"/>
    </location>
</feature>
<dbReference type="SMART" id="SM00249">
    <property type="entry name" value="PHD"/>
    <property type="match status" value="5"/>
</dbReference>
<dbReference type="InterPro" id="IPR046341">
    <property type="entry name" value="SET_dom_sf"/>
</dbReference>
<dbReference type="GO" id="GO:0005700">
    <property type="term" value="C:polytene chromosome"/>
    <property type="evidence" value="ECO:0007669"/>
    <property type="project" value="UniProtKB-ARBA"/>
</dbReference>
<dbReference type="PROSITE" id="PS51542">
    <property type="entry name" value="FYRN"/>
    <property type="match status" value="1"/>
</dbReference>
<feature type="domain" description="SET" evidence="18">
    <location>
        <begin position="2349"/>
        <end position="2468"/>
    </location>
</feature>
<gene>
    <name evidence="21" type="ORF">WR25_11834</name>
</gene>
<dbReference type="EMBL" id="LIAE01008278">
    <property type="protein sequence ID" value="PAV74821.1"/>
    <property type="molecule type" value="Genomic_DNA"/>
</dbReference>
<feature type="region of interest" description="Disordered" evidence="16">
    <location>
        <begin position="1452"/>
        <end position="1489"/>
    </location>
</feature>
<dbReference type="GO" id="GO:0008270">
    <property type="term" value="F:zinc ion binding"/>
    <property type="evidence" value="ECO:0007669"/>
    <property type="project" value="UniProtKB-KW"/>
</dbReference>
<feature type="compositionally biased region" description="Low complexity" evidence="16">
    <location>
        <begin position="1007"/>
        <end position="1027"/>
    </location>
</feature>
<evidence type="ECO:0000256" key="4">
    <source>
        <dbReference type="ARBA" id="ARBA00022679"/>
    </source>
</evidence>
<dbReference type="GO" id="GO:0042800">
    <property type="term" value="F:histone H3K4 methyltransferase activity"/>
    <property type="evidence" value="ECO:0007669"/>
    <property type="project" value="TreeGrafter"/>
</dbReference>
<feature type="region of interest" description="Disordered" evidence="16">
    <location>
        <begin position="609"/>
        <end position="632"/>
    </location>
</feature>
<keyword evidence="11" id="KW-0805">Transcription regulation</keyword>
<evidence type="ECO:0000256" key="11">
    <source>
        <dbReference type="ARBA" id="ARBA00023015"/>
    </source>
</evidence>
<feature type="region of interest" description="Disordered" evidence="16">
    <location>
        <begin position="809"/>
        <end position="929"/>
    </location>
</feature>
<evidence type="ECO:0000259" key="18">
    <source>
        <dbReference type="PROSITE" id="PS50280"/>
    </source>
</evidence>
<feature type="domain" description="PHD-type" evidence="17">
    <location>
        <begin position="478"/>
        <end position="533"/>
    </location>
</feature>
<evidence type="ECO:0000313" key="22">
    <source>
        <dbReference type="Proteomes" id="UP000218231"/>
    </source>
</evidence>
<evidence type="ECO:0000313" key="21">
    <source>
        <dbReference type="EMBL" id="PAV74821.1"/>
    </source>
</evidence>
<dbReference type="Pfam" id="PF00628">
    <property type="entry name" value="PHD"/>
    <property type="match status" value="1"/>
</dbReference>
<dbReference type="PROSITE" id="PS51805">
    <property type="entry name" value="EPHD"/>
    <property type="match status" value="1"/>
</dbReference>
<dbReference type="SUPFAM" id="SSF82199">
    <property type="entry name" value="SET domain"/>
    <property type="match status" value="1"/>
</dbReference>
<dbReference type="FunFam" id="3.30.40.10:FF:000002">
    <property type="entry name" value="Histone-lysine N-methyltransferase"/>
    <property type="match status" value="1"/>
</dbReference>
<evidence type="ECO:0000256" key="14">
    <source>
        <dbReference type="PROSITE-ProRule" id="PRU00146"/>
    </source>
</evidence>
<feature type="compositionally biased region" description="Polar residues" evidence="16">
    <location>
        <begin position="167"/>
        <end position="186"/>
    </location>
</feature>
<dbReference type="SMART" id="SM00508">
    <property type="entry name" value="PostSET"/>
    <property type="match status" value="1"/>
</dbReference>
<feature type="compositionally biased region" description="Polar residues" evidence="16">
    <location>
        <begin position="2265"/>
        <end position="2279"/>
    </location>
</feature>
<name>A0A2A2KLG6_9BILA</name>
<feature type="compositionally biased region" description="Gly residues" evidence="16">
    <location>
        <begin position="617"/>
        <end position="628"/>
    </location>
</feature>
<sequence length="2492" mass="275223">MMCIECGGAVKGSAEVCDSCNGVGPDSSSSVSMMTVGPSMSCSMCGLLVDMRHTQARMCTTCNKYVHTSCDSSEGGLDGFTCAMCRRSPLVQDVMLSGMSNPSPGHEEQNTNTTSGVSSSMTGSSDMAPPTSYHSNNSPPLPSGGVTSGVGAEFTDVYNLSEGIASPATTSDSARNSPFYPENSSSDIDEDFVPASVRGGYRGRGAKKKPGVRGSSTSKRGAGKPPNIFTGEKSGTIPGTTRGKRGGRGSRGGGQQANKGVGRGRGRGRSSASSCASAIIQGQQNAKMLLNEFFQNNAYHNQFQNIVQSNVREIDEAMIVDEEERHAKSEDAEYVRTVVLCEQDDEFLQKACLCLVCGSVGKGPESSMVACSNCAQTYHTYCVGLHDKLNNAVVCRGWRCLDCTVCEGCGKGEDESKLLLCEECDISYHIYCLTPRLERIPPGPWRCQWCARCRRCNVRVASGLDLTKDGLCLACHSMRKCPKCVRAYNVGDKIIRCSSCLKWYHGTCEDLYNDEMLEQAAQGRMRCTACRPSTKNFANFMPFGADSHNVVVCDNVALNKAAEEVLGSKFMPSVIRPNPLESMYGGYHRSDSFDHFGSIDEEYQPEEFEPIISSSGRGRGSGRGGGPGRRLTKIGVGGFVVKQARNRLVQNEDEVTSSSASAGGNSNSNGPTQGPEDEGKKQRKPRKPRKSFLEDAYPAIIQENFFGMKAVEGKNLIEVTLEEPHLMEQSSGKNGHADGHNGHELSYEATEMLRNDMTENDILESMDLRDLDMDVNTMDFSMLMEDEEDEAFDDSLYLNDAIDLVRSDANFGNTNQQPPSSNQGPSTSQQHPAGPMQSQQGMQPGQANLNQHHHDFQNGPHQMHPNQHQMPHMMQQQQQKPSMYGQPGMDMQSQMGQDNAGMPGQNMPPTLVRTSSDQGLDANNDKSNSARWLEDEPLGLGATIAAVLYVNSEHSYLKEQYPEINERIKQMHKLWRQLDAERRQHYVLRARQNRTDRGCRRARRVGSTARVSSQSSSVDSPTVSSPTGNIFSQQPQSGRPQMMSPVDGLPERFKVPPIPPGGMPQMPQGYYVQPPQQKMESNGVRMQSLLEQSQLQRTLSHLPEEMAEQYRLMGEKTQDLLKRQEGVESDLARLRKQKKTLAAKKRQMQKQQAAAVAAAGGPEMSVGMNGPEGTVMGQMGQMNQNPMTQAGQTSEPLPTPPAADFDLSDEEKQCLAQLQTQISARQKDLENVKRELKNHQGIMFEFESKYHITRPMVGGNGVPIGAGTDALHQPGSTPVGIALRGAISGNASGLMGAQMGGPGGIGPPPYGSLMHPPANLMQQGAQPMRVPQQMPYGSIMNNLESQRRIAAIHQGAPPGAFSGALPPHQHPRMPWGMMLKPYSMSLGGIPYERLTSPVEKEIYECLDDVIHKVTIDFDGRDPAREMIPPYHPMQSQPAGSGMLKRLLDPGLGPMQLPPHMMSSSLADPLEPPKPKKKRQMQKKPGPSALENQYDIMVERVNAQLKNCERLPKRAQEPSPRNPGAAFAVMGISDLTNRAEKRALLGDTIGQMQLSFMDDYFGGEERKAGSKWLFCPPPSMAEVSPDTNLVRLTQIEMPQEQEIFTDKEDAIWQPYDVLASFSDYIERCEKSEHIRVRCRITECPPPPEPHRRAFYQKIEQPDEVEVSLLVQENEERSLPETIEDLKRILDVGEMDYQLDTPPLSPLEPKNHNDYGTATDRMESEQQVKLTAIVKEEPLNPSTSDADACRTCHRAITKPVIVQKASVMGIRLHDDSRDDATVQFCSGKCYYVMMAQNKVILSADQLAAAEGQADEDTMGRLKQIHAENLAKCINQGKSRMDLPLTPIFSDALLTSPRDSRYGLDDGKRDLVKTIRVCELSQLQGEQQRRTGSRAAGEEWKVYSKEILASFLRINTIKKELALSAKLGVTLPSPSITDRRRCVLCGQSGDGETSICGRLLNYEIYWVHINCALWSQEVYENPQGGLEHVETAIVRSLTTACESCRRFGATLKCYKVGCETNFHIPCAKAMAGAKFIKDRTFICPKHTDVNPEVVVTNLETLRRVYIVKNENALLAKLFEINDDMHKNKFVLKLGALTFHQIGQLLPEQLKTFHNATYLFPVGYTVARWFWSPNDAKVRVQFTCKIQDGNGRPKFVVSMGDEKTWEGESASEAWQSILKSVEKKRTDVSDSLHFFPQAIQGETLLGLNEAAISKITESLPGVDTLYTYTFRHSNSPILDLPLAENPSGCARAEPRFRTLIKKQRAVAMQPSTNRSTASLSTETGGRPSRASRGSSSTYEELANATMKAYLQASNGGGVSNSELAAIIGGRLEPFASNAQSFSQYQKMRKEWPQTVYLARSKIAGMGLYAKRDINMGDMIIEYKGDIIRSEVGEMREKRYMAQNRGVYMFRIDDELLVDATMAGGLARYINHSCDPNCSTRILQSGNNSEDKKIIITANRPIKAFEELTYDYQFELEDTTDKIPCLCGAPNCVKWMN</sequence>
<dbReference type="STRING" id="2018661.A0A2A2KLG6"/>
<feature type="compositionally biased region" description="Low complexity" evidence="16">
    <location>
        <begin position="110"/>
        <end position="125"/>
    </location>
</feature>
<dbReference type="InterPro" id="IPR003888">
    <property type="entry name" value="FYrich_N"/>
</dbReference>
<dbReference type="SMART" id="SM00541">
    <property type="entry name" value="FYRN"/>
    <property type="match status" value="1"/>
</dbReference>
<evidence type="ECO:0000259" key="17">
    <source>
        <dbReference type="PROSITE" id="PS50016"/>
    </source>
</evidence>
<dbReference type="Pfam" id="PF05964">
    <property type="entry name" value="FYRN"/>
    <property type="match status" value="1"/>
</dbReference>
<evidence type="ECO:0000256" key="3">
    <source>
        <dbReference type="ARBA" id="ARBA00022603"/>
    </source>
</evidence>
<dbReference type="InterPro" id="IPR001965">
    <property type="entry name" value="Znf_PHD"/>
</dbReference>
<dbReference type="Pfam" id="PF13771">
    <property type="entry name" value="zf-HC5HC2H"/>
    <property type="match status" value="1"/>
</dbReference>
<dbReference type="GO" id="GO:0003713">
    <property type="term" value="F:transcription coactivator activity"/>
    <property type="evidence" value="ECO:0007669"/>
    <property type="project" value="TreeGrafter"/>
</dbReference>
<feature type="compositionally biased region" description="Low complexity" evidence="16">
    <location>
        <begin position="657"/>
        <end position="670"/>
    </location>
</feature>
<feature type="coiled-coil region" evidence="15">
    <location>
        <begin position="1124"/>
        <end position="1154"/>
    </location>
</feature>
<evidence type="ECO:0000256" key="13">
    <source>
        <dbReference type="ARBA" id="ARBA00023242"/>
    </source>
</evidence>
<evidence type="ECO:0000256" key="16">
    <source>
        <dbReference type="SAM" id="MobiDB-lite"/>
    </source>
</evidence>
<keyword evidence="3" id="KW-0489">Methyltransferase</keyword>
<dbReference type="CDD" id="cd15513">
    <property type="entry name" value="PHD5_KMT2C_like"/>
    <property type="match status" value="1"/>
</dbReference>
<evidence type="ECO:0000256" key="15">
    <source>
        <dbReference type="SAM" id="Coils"/>
    </source>
</evidence>
<accession>A0A2A2KLG6</accession>
<feature type="compositionally biased region" description="Polar residues" evidence="16">
    <location>
        <begin position="1028"/>
        <end position="1039"/>
    </location>
</feature>
<feature type="domain" description="PHD-type" evidence="17">
    <location>
        <begin position="351"/>
        <end position="406"/>
    </location>
</feature>
<evidence type="ECO:0000256" key="1">
    <source>
        <dbReference type="ARBA" id="ARBA00004123"/>
    </source>
</evidence>
<dbReference type="Pfam" id="PF05965">
    <property type="entry name" value="FYRC"/>
    <property type="match status" value="1"/>
</dbReference>
<feature type="compositionally biased region" description="Low complexity" evidence="16">
    <location>
        <begin position="2280"/>
        <end position="2292"/>
    </location>
</feature>
<dbReference type="SMART" id="SM00542">
    <property type="entry name" value="FYRC"/>
    <property type="match status" value="1"/>
</dbReference>
<dbReference type="Gene3D" id="1.10.30.10">
    <property type="entry name" value="High mobility group box domain"/>
    <property type="match status" value="1"/>
</dbReference>
<keyword evidence="2" id="KW-0597">Phosphoprotein</keyword>
<feature type="compositionally biased region" description="Low complexity" evidence="16">
    <location>
        <begin position="832"/>
        <end position="847"/>
    </location>
</feature>
<keyword evidence="12" id="KW-0804">Transcription</keyword>
<feature type="compositionally biased region" description="Basic residues" evidence="16">
    <location>
        <begin position="681"/>
        <end position="690"/>
    </location>
</feature>
<dbReference type="PROSITE" id="PS50280">
    <property type="entry name" value="SET"/>
    <property type="match status" value="1"/>
</dbReference>
<feature type="region of interest" description="Disordered" evidence="16">
    <location>
        <begin position="650"/>
        <end position="694"/>
    </location>
</feature>
<feature type="region of interest" description="Disordered" evidence="16">
    <location>
        <begin position="165"/>
        <end position="275"/>
    </location>
</feature>
<keyword evidence="8 14" id="KW-0863">Zinc-finger</keyword>
<dbReference type="Pfam" id="PF00856">
    <property type="entry name" value="SET"/>
    <property type="match status" value="1"/>
</dbReference>
<keyword evidence="7" id="KW-0677">Repeat</keyword>
<dbReference type="SMART" id="SM00317">
    <property type="entry name" value="SET"/>
    <property type="match status" value="1"/>
</dbReference>
<dbReference type="InterPro" id="IPR001214">
    <property type="entry name" value="SET_dom"/>
</dbReference>
<proteinExistence type="predicted"/>
<evidence type="ECO:0000259" key="19">
    <source>
        <dbReference type="PROSITE" id="PS50868"/>
    </source>
</evidence>
<evidence type="ECO:0000256" key="2">
    <source>
        <dbReference type="ARBA" id="ARBA00022553"/>
    </source>
</evidence>
<dbReference type="InterPro" id="IPR013083">
    <property type="entry name" value="Znf_RING/FYVE/PHD"/>
</dbReference>
<dbReference type="Gene3D" id="3.30.40.10">
    <property type="entry name" value="Zinc/RING finger domain, C3HC4 (zinc finger)"/>
    <property type="match status" value="3"/>
</dbReference>
<keyword evidence="5" id="KW-0949">S-adenosyl-L-methionine</keyword>
<feature type="domain" description="PHD-type" evidence="20">
    <location>
        <begin position="1936"/>
        <end position="2044"/>
    </location>
</feature>
<dbReference type="InterPro" id="IPR036910">
    <property type="entry name" value="HMG_box_dom_sf"/>
</dbReference>
<dbReference type="InterPro" id="IPR019787">
    <property type="entry name" value="Znf_PHD-finger"/>
</dbReference>
<dbReference type="CDD" id="cd15512">
    <property type="entry name" value="PHD4_KMT2C_like"/>
    <property type="match status" value="1"/>
</dbReference>
<dbReference type="PROSITE" id="PS51543">
    <property type="entry name" value="FYRC"/>
    <property type="match status" value="1"/>
</dbReference>
<dbReference type="PROSITE" id="PS50868">
    <property type="entry name" value="POST_SET"/>
    <property type="match status" value="1"/>
</dbReference>
<keyword evidence="13" id="KW-0539">Nucleus</keyword>
<dbReference type="GO" id="GO:0032259">
    <property type="term" value="P:methylation"/>
    <property type="evidence" value="ECO:0007669"/>
    <property type="project" value="UniProtKB-KW"/>
</dbReference>
<feature type="region of interest" description="Disordered" evidence="16">
    <location>
        <begin position="95"/>
        <end position="148"/>
    </location>
</feature>
<dbReference type="CDD" id="cd15514">
    <property type="entry name" value="PHD6_KMT2C_like"/>
    <property type="match status" value="1"/>
</dbReference>
<dbReference type="PANTHER" id="PTHR45888:SF6">
    <property type="entry name" value="HL01030P-RELATED"/>
    <property type="match status" value="1"/>
</dbReference>
<dbReference type="GO" id="GO:0044666">
    <property type="term" value="C:MLL3/4 complex"/>
    <property type="evidence" value="ECO:0007669"/>
    <property type="project" value="TreeGrafter"/>
</dbReference>
<keyword evidence="22" id="KW-1185">Reference proteome</keyword>
<dbReference type="Gene3D" id="2.170.270.10">
    <property type="entry name" value="SET domain"/>
    <property type="match status" value="1"/>
</dbReference>
<keyword evidence="6" id="KW-0479">Metal-binding</keyword>
<evidence type="ECO:0000256" key="12">
    <source>
        <dbReference type="ARBA" id="ARBA00023163"/>
    </source>
</evidence>
<dbReference type="OrthoDB" id="308383at2759"/>
<evidence type="ECO:0000256" key="8">
    <source>
        <dbReference type="ARBA" id="ARBA00022771"/>
    </source>
</evidence>
<organism evidence="21 22">
    <name type="scientific">Diploscapter pachys</name>
    <dbReference type="NCBI Taxonomy" id="2018661"/>
    <lineage>
        <taxon>Eukaryota</taxon>
        <taxon>Metazoa</taxon>
        <taxon>Ecdysozoa</taxon>
        <taxon>Nematoda</taxon>
        <taxon>Chromadorea</taxon>
        <taxon>Rhabditida</taxon>
        <taxon>Rhabditina</taxon>
        <taxon>Rhabditomorpha</taxon>
        <taxon>Rhabditoidea</taxon>
        <taxon>Rhabditidae</taxon>
        <taxon>Diploscapter</taxon>
    </lineage>
</organism>
<comment type="subcellular location">
    <subcellularLocation>
        <location evidence="1">Nucleus</location>
    </subcellularLocation>
</comment>
<feature type="region of interest" description="Disordered" evidence="16">
    <location>
        <begin position="2259"/>
        <end position="2293"/>
    </location>
</feature>
<dbReference type="Gene3D" id="2.30.30.1150">
    <property type="match status" value="1"/>
</dbReference>
<evidence type="ECO:0008006" key="23">
    <source>
        <dbReference type="Google" id="ProtNLM"/>
    </source>
</evidence>
<dbReference type="Proteomes" id="UP000218231">
    <property type="component" value="Unassembled WGS sequence"/>
</dbReference>
<evidence type="ECO:0000256" key="7">
    <source>
        <dbReference type="ARBA" id="ARBA00022737"/>
    </source>
</evidence>
<keyword evidence="10" id="KW-0156">Chromatin regulator</keyword>
<dbReference type="InterPro" id="IPR003616">
    <property type="entry name" value="Post-SET_dom"/>
</dbReference>
<feature type="region of interest" description="Disordered" evidence="16">
    <location>
        <begin position="993"/>
        <end position="1048"/>
    </location>
</feature>
<feature type="domain" description="Post-SET" evidence="19">
    <location>
        <begin position="2476"/>
        <end position="2492"/>
    </location>
</feature>
<comment type="caution">
    <text evidence="21">The sequence shown here is derived from an EMBL/GenBank/DDBJ whole genome shotgun (WGS) entry which is preliminary data.</text>
</comment>
<dbReference type="GO" id="GO:0045944">
    <property type="term" value="P:positive regulation of transcription by RNA polymerase II"/>
    <property type="evidence" value="ECO:0007669"/>
    <property type="project" value="TreeGrafter"/>
</dbReference>
<dbReference type="InterPro" id="IPR034732">
    <property type="entry name" value="EPHD"/>
</dbReference>
<dbReference type="InterPro" id="IPR011011">
    <property type="entry name" value="Znf_FYVE_PHD"/>
</dbReference>
<evidence type="ECO:0000256" key="5">
    <source>
        <dbReference type="ARBA" id="ARBA00022691"/>
    </source>
</evidence>
<reference evidence="21 22" key="1">
    <citation type="journal article" date="2017" name="Curr. Biol.">
        <title>Genome architecture and evolution of a unichromosomal asexual nematode.</title>
        <authorList>
            <person name="Fradin H."/>
            <person name="Zegar C."/>
            <person name="Gutwein M."/>
            <person name="Lucas J."/>
            <person name="Kovtun M."/>
            <person name="Corcoran D."/>
            <person name="Baugh L.R."/>
            <person name="Kiontke K."/>
            <person name="Gunsalus K."/>
            <person name="Fitch D.H."/>
            <person name="Piano F."/>
        </authorList>
    </citation>
    <scope>NUCLEOTIDE SEQUENCE [LARGE SCALE GENOMIC DNA]</scope>
    <source>
        <strain evidence="21">PF1309</strain>
    </source>
</reference>
<keyword evidence="4" id="KW-0808">Transferase</keyword>
<dbReference type="SUPFAM" id="SSF57903">
    <property type="entry name" value="FYVE/PHD zinc finger"/>
    <property type="match status" value="3"/>
</dbReference>
<evidence type="ECO:0000256" key="10">
    <source>
        <dbReference type="ARBA" id="ARBA00022853"/>
    </source>
</evidence>
<evidence type="ECO:0000259" key="20">
    <source>
        <dbReference type="PROSITE" id="PS51805"/>
    </source>
</evidence>
<dbReference type="PROSITE" id="PS50016">
    <property type="entry name" value="ZF_PHD_2"/>
    <property type="match status" value="3"/>
</dbReference>
<keyword evidence="15" id="KW-0175">Coiled coil</keyword>
<feature type="compositionally biased region" description="Low complexity" evidence="16">
    <location>
        <begin position="860"/>
        <end position="881"/>
    </location>
</feature>
<protein>
    <recommendedName>
        <fullName evidence="23">Histone-lysine N-methyltransferase</fullName>
    </recommendedName>
</protein>
<dbReference type="InterPro" id="IPR003889">
    <property type="entry name" value="FYrich_C"/>
</dbReference>
<evidence type="ECO:0000256" key="9">
    <source>
        <dbReference type="ARBA" id="ARBA00022833"/>
    </source>
</evidence>
<feature type="compositionally biased region" description="Polar residues" evidence="16">
    <location>
        <begin position="810"/>
        <end position="831"/>
    </location>
</feature>
<keyword evidence="9" id="KW-0862">Zinc</keyword>
<evidence type="ECO:0000256" key="6">
    <source>
        <dbReference type="ARBA" id="ARBA00022723"/>
    </source>
</evidence>
<dbReference type="PANTHER" id="PTHR45888">
    <property type="entry name" value="HL01030P-RELATED"/>
    <property type="match status" value="1"/>
</dbReference>
<dbReference type="Gene3D" id="3.30.160.360">
    <property type="match status" value="1"/>
</dbReference>